<keyword evidence="2" id="KW-1133">Transmembrane helix</keyword>
<dbReference type="Proteomes" id="UP001214553">
    <property type="component" value="Chromosome"/>
</dbReference>
<keyword evidence="2" id="KW-0472">Membrane</keyword>
<keyword evidence="3" id="KW-0223">Dioxygenase</keyword>
<keyword evidence="2" id="KW-0812">Transmembrane</keyword>
<dbReference type="RefSeq" id="WP_275279863.1">
    <property type="nucleotide sequence ID" value="NZ_CP119108.1"/>
</dbReference>
<sequence>MAPRANDKDARVQRDRARAYRARVELNAGRERRRTRDNVIGGIVGAVLLIGILVAQIAYYTEGPGKPVPEPTPTATTTVTPTPAATDATTPAPTMTP</sequence>
<reference evidence="3 4" key="1">
    <citation type="submission" date="2023-03" db="EMBL/GenBank/DDBJ databases">
        <title>Genome sequence of Microbacterium sp. KACC 23027.</title>
        <authorList>
            <person name="Kim S."/>
            <person name="Heo J."/>
            <person name="Kwon S.-W."/>
        </authorList>
    </citation>
    <scope>NUCLEOTIDE SEQUENCE [LARGE SCALE GENOMIC DNA]</scope>
    <source>
        <strain evidence="3 4">KACC 23027</strain>
    </source>
</reference>
<feature type="region of interest" description="Disordered" evidence="1">
    <location>
        <begin position="63"/>
        <end position="97"/>
    </location>
</feature>
<protein>
    <submittedName>
        <fullName evidence="3">Dioxygenase</fullName>
    </submittedName>
</protein>
<proteinExistence type="predicted"/>
<evidence type="ECO:0000313" key="3">
    <source>
        <dbReference type="EMBL" id="WEG10493.1"/>
    </source>
</evidence>
<name>A0ABY8C215_9MICO</name>
<organism evidence="3 4">
    <name type="scientific">Microbacterium horticulturae</name>
    <dbReference type="NCBI Taxonomy" id="3028316"/>
    <lineage>
        <taxon>Bacteria</taxon>
        <taxon>Bacillati</taxon>
        <taxon>Actinomycetota</taxon>
        <taxon>Actinomycetes</taxon>
        <taxon>Micrococcales</taxon>
        <taxon>Microbacteriaceae</taxon>
        <taxon>Microbacterium</taxon>
    </lineage>
</organism>
<feature type="transmembrane region" description="Helical" evidence="2">
    <location>
        <begin position="39"/>
        <end position="59"/>
    </location>
</feature>
<dbReference type="EMBL" id="CP119108">
    <property type="protein sequence ID" value="WEG10493.1"/>
    <property type="molecule type" value="Genomic_DNA"/>
</dbReference>
<feature type="compositionally biased region" description="Low complexity" evidence="1">
    <location>
        <begin position="73"/>
        <end position="97"/>
    </location>
</feature>
<evidence type="ECO:0000313" key="4">
    <source>
        <dbReference type="Proteomes" id="UP001214553"/>
    </source>
</evidence>
<accession>A0ABY8C215</accession>
<keyword evidence="4" id="KW-1185">Reference proteome</keyword>
<evidence type="ECO:0000256" key="1">
    <source>
        <dbReference type="SAM" id="MobiDB-lite"/>
    </source>
</evidence>
<dbReference type="GO" id="GO:0051213">
    <property type="term" value="F:dioxygenase activity"/>
    <property type="evidence" value="ECO:0007669"/>
    <property type="project" value="UniProtKB-KW"/>
</dbReference>
<gene>
    <name evidence="3" type="ORF">PU630_08135</name>
</gene>
<evidence type="ECO:0000256" key="2">
    <source>
        <dbReference type="SAM" id="Phobius"/>
    </source>
</evidence>
<keyword evidence="3" id="KW-0560">Oxidoreductase</keyword>